<keyword evidence="3" id="KW-0812">Transmembrane</keyword>
<feature type="compositionally biased region" description="Low complexity" evidence="10">
    <location>
        <begin position="671"/>
        <end position="698"/>
    </location>
</feature>
<dbReference type="Proteomes" id="UP000002729">
    <property type="component" value="Unassembled WGS sequence"/>
</dbReference>
<dbReference type="SUPFAM" id="SSF57903">
    <property type="entry name" value="FYVE/PHD zinc finger"/>
    <property type="match status" value="1"/>
</dbReference>
<dbReference type="SMART" id="SM00456">
    <property type="entry name" value="WW"/>
    <property type="match status" value="1"/>
</dbReference>
<feature type="region of interest" description="Disordered" evidence="10">
    <location>
        <begin position="785"/>
        <end position="805"/>
    </location>
</feature>
<organism evidence="13">
    <name type="scientific">Aureococcus anophagefferens</name>
    <name type="common">Harmful bloom alga</name>
    <dbReference type="NCBI Taxonomy" id="44056"/>
    <lineage>
        <taxon>Eukaryota</taxon>
        <taxon>Sar</taxon>
        <taxon>Stramenopiles</taxon>
        <taxon>Ochrophyta</taxon>
        <taxon>Pelagophyceae</taxon>
        <taxon>Pelagomonadales</taxon>
        <taxon>Pelagomonadaceae</taxon>
        <taxon>Aureococcus</taxon>
    </lineage>
</organism>
<evidence type="ECO:0000256" key="10">
    <source>
        <dbReference type="SAM" id="MobiDB-lite"/>
    </source>
</evidence>
<dbReference type="SUPFAM" id="SSF51045">
    <property type="entry name" value="WW domain"/>
    <property type="match status" value="1"/>
</dbReference>
<dbReference type="eggNOG" id="ENOG502S69K">
    <property type="taxonomic scope" value="Eukaryota"/>
</dbReference>
<dbReference type="InterPro" id="IPR023393">
    <property type="entry name" value="START-like_dom_sf"/>
</dbReference>
<dbReference type="OrthoDB" id="414175at2759"/>
<dbReference type="InterPro" id="IPR013083">
    <property type="entry name" value="Znf_RING/FYVE/PHD"/>
</dbReference>
<dbReference type="PANTHER" id="PTHR23033:SF14">
    <property type="entry name" value="GLYCOPROTEIN-N-ACETYLGALACTOSAMINE 3-BETA-GALACTOSYLTRANSFERASE 1-RELATED"/>
    <property type="match status" value="1"/>
</dbReference>
<evidence type="ECO:0000256" key="8">
    <source>
        <dbReference type="ARBA" id="ARBA00022989"/>
    </source>
</evidence>
<dbReference type="Gene3D" id="3.30.40.10">
    <property type="entry name" value="Zinc/RING finger domain, C3HC4 (zinc finger)"/>
    <property type="match status" value="1"/>
</dbReference>
<keyword evidence="7" id="KW-0735">Signal-anchor</keyword>
<dbReference type="GO" id="GO:0016263">
    <property type="term" value="F:glycoprotein-N-acetylgalactosamine 3-beta-galactosyltransferase activity"/>
    <property type="evidence" value="ECO:0007669"/>
    <property type="project" value="TreeGrafter"/>
</dbReference>
<dbReference type="InterPro" id="IPR001965">
    <property type="entry name" value="Znf_PHD"/>
</dbReference>
<keyword evidence="13" id="KW-1185">Reference proteome</keyword>
<dbReference type="InterPro" id="IPR026050">
    <property type="entry name" value="C1GALT1/C1GALT1_chp1"/>
</dbReference>
<dbReference type="Pfam" id="PF00397">
    <property type="entry name" value="WW"/>
    <property type="match status" value="1"/>
</dbReference>
<dbReference type="InterPro" id="IPR036020">
    <property type="entry name" value="WW_dom_sf"/>
</dbReference>
<comment type="similarity">
    <text evidence="2">Belongs to the glycosyltransferase 31 family. Beta3-Gal-T subfamily.</text>
</comment>
<evidence type="ECO:0000256" key="5">
    <source>
        <dbReference type="ARBA" id="ARBA00022771"/>
    </source>
</evidence>
<dbReference type="KEGG" id="aaf:AURANDRAFT_65234"/>
<dbReference type="PROSITE" id="PS50020">
    <property type="entry name" value="WW_DOMAIN_2"/>
    <property type="match status" value="1"/>
</dbReference>
<feature type="region of interest" description="Disordered" evidence="10">
    <location>
        <begin position="671"/>
        <end position="703"/>
    </location>
</feature>
<proteinExistence type="inferred from homology"/>
<protein>
    <recommendedName>
        <fullName evidence="11">WW domain-containing protein</fullName>
    </recommendedName>
</protein>
<keyword evidence="5" id="KW-0863">Zinc-finger</keyword>
<name>F0YD67_AURAN</name>
<evidence type="ECO:0000256" key="3">
    <source>
        <dbReference type="ARBA" id="ARBA00022692"/>
    </source>
</evidence>
<evidence type="ECO:0000313" key="13">
    <source>
        <dbReference type="Proteomes" id="UP000002729"/>
    </source>
</evidence>
<feature type="compositionally biased region" description="Pro residues" evidence="10">
    <location>
        <begin position="898"/>
        <end position="908"/>
    </location>
</feature>
<accession>F0YD67</accession>
<dbReference type="RefSeq" id="XP_009038288.1">
    <property type="nucleotide sequence ID" value="XM_009040040.1"/>
</dbReference>
<evidence type="ECO:0000256" key="7">
    <source>
        <dbReference type="ARBA" id="ARBA00022968"/>
    </source>
</evidence>
<sequence>MRLTLLLATLAASRKPLPRRAPALHKLRGGYAQGIAPASFRADGDAALRRALNVSAQRFDVVHEAAGVVVFRHCDDRDVLKAAGTIDAPLATVVNILKNSSRSKEYNEHCHELVPVAEYDDDSQITWTSTASYGPFKARDFLTAVHVRAVDGATVFVNHAVDDHAGAPAPSDRYVRSSVRYGCTRLRPASDPAKTDVELLSAVDCGIEPEGAAAAVARKLAETGPVTFIRSLEAVARRDAAGPAPPPKPALRVFLESLVSGFDEVRPARPVAGPETKSWERYEKYKAATTVGEFLDLGGTLADLAHDTGKGFVQYADKKSHKPPNFPRAAAQKAPLSAEEKAWQTWDDDELDDVCDTCGEYTVTDSGAPMSNVLICDACDCETHLRCSGLLRMPPDDEGYRCVNCVDGTSGGEVDRPARAAPRRDDADARAAQLSGRCLKCGGAGALERELYFCEVAGCYGCWHGDCADALLPAKGEGGATFEKSRCPSCADRFGERAHAEPAAVGRAEAPRTFWAVAFPEHLDLAERARLQQILVNGAGDLPPDVQARCLRNYHLKRETTGKKRGRPKGSVNKPRGDGGPAAAKKPRGRRPKVQPPPGSLNLAALGLPGVVFPPAPPGLNPGLLGAGGAADPRLLAAHQLQLHHAMQQQAALHQLHQQGLLVPAALAQPGPAQAPAAAPDAAPAAAAPPAAPAAFEPAAPPAAAPAAFEPAAFEPAAPAPAAPAAPPAEAQKDCAPVGDGWWEKKDPASGRCYYVHESTGACQWEKPVAKPPQSPLIALRQGMRARRRNDSLESGGESDDGEQKRDELTWFRVFVACAATFAAYRLGASMGGAARRGAAAPAVLPSWRGDHAPAAPGDRRQRPPKPKRAARPQSGERPRRAVRDAPRRPPDDDDDPSPAPTPAPAPRPRGAASAFDVLPCAARRYVTVVLPSVVAPPARPARLRAIASTWGPEARAVFVGHGHLPKEWPTFEAWTCDGYPKNLLVPATITDAMGTARLEWVLRRVSAAGVDFAFMANDHTAILAPNLACFLRRLDPAAALYAGHALAQRNGKQPPEVFNSGASGYVLTRATLDLLEAAWAAEDPTCSAAAASKWLQGNPGLVLARCLASRGVTPVDTRVAGRHVFHAFGPVRTSTGGVDDWYRRMHEMLEFSDPPAHPLPSGAACCDGHTVSFHYVEAAEQVALHAALREDFRDASNGDRDKWLRQHWPSGTRNLGGYEHAIPENDPPKRADFRDLVTATLALATPASCPAEPLVLT</sequence>
<reference evidence="12 13" key="1">
    <citation type="journal article" date="2011" name="Proc. Natl. Acad. Sci. U.S.A.">
        <title>Niche of harmful alga Aureococcus anophagefferens revealed through ecogenomics.</title>
        <authorList>
            <person name="Gobler C.J."/>
            <person name="Berry D.L."/>
            <person name="Dyhrman S.T."/>
            <person name="Wilhelm S.W."/>
            <person name="Salamov A."/>
            <person name="Lobanov A.V."/>
            <person name="Zhang Y."/>
            <person name="Collier J.L."/>
            <person name="Wurch L.L."/>
            <person name="Kustka A.B."/>
            <person name="Dill B.D."/>
            <person name="Shah M."/>
            <person name="VerBerkmoes N.C."/>
            <person name="Kuo A."/>
            <person name="Terry A."/>
            <person name="Pangilinan J."/>
            <person name="Lindquist E.A."/>
            <person name="Lucas S."/>
            <person name="Paulsen I.T."/>
            <person name="Hattenrath-Lehmann T.K."/>
            <person name="Talmage S.C."/>
            <person name="Walker E.A."/>
            <person name="Koch F."/>
            <person name="Burson A.M."/>
            <person name="Marcoval M.A."/>
            <person name="Tang Y.Z."/>
            <person name="Lecleir G.R."/>
            <person name="Coyne K.J."/>
            <person name="Berg G.M."/>
            <person name="Bertrand E.M."/>
            <person name="Saito M.A."/>
            <person name="Gladyshev V.N."/>
            <person name="Grigoriev I.V."/>
        </authorList>
    </citation>
    <scope>NUCLEOTIDE SEQUENCE [LARGE SCALE GENOMIC DNA]</scope>
    <source>
        <strain evidence="13">CCMP 1984</strain>
    </source>
</reference>
<dbReference type="Gene3D" id="3.90.550.50">
    <property type="match status" value="1"/>
</dbReference>
<dbReference type="InParanoid" id="F0YD67"/>
<dbReference type="GO" id="GO:0008289">
    <property type="term" value="F:lipid binding"/>
    <property type="evidence" value="ECO:0007669"/>
    <property type="project" value="InterPro"/>
</dbReference>
<evidence type="ECO:0000256" key="1">
    <source>
        <dbReference type="ARBA" id="ARBA00004606"/>
    </source>
</evidence>
<dbReference type="SMART" id="SM00249">
    <property type="entry name" value="PHD"/>
    <property type="match status" value="2"/>
</dbReference>
<gene>
    <name evidence="12" type="ORF">AURANDRAFT_65234</name>
</gene>
<feature type="region of interest" description="Disordered" evidence="10">
    <location>
        <begin position="718"/>
        <end position="742"/>
    </location>
</feature>
<dbReference type="InterPro" id="IPR001202">
    <property type="entry name" value="WW_dom"/>
</dbReference>
<evidence type="ECO:0000256" key="6">
    <source>
        <dbReference type="ARBA" id="ARBA00022833"/>
    </source>
</evidence>
<dbReference type="InterPro" id="IPR011011">
    <property type="entry name" value="Znf_FYVE_PHD"/>
</dbReference>
<dbReference type="Gene3D" id="2.20.70.10">
    <property type="match status" value="1"/>
</dbReference>
<feature type="region of interest" description="Disordered" evidence="10">
    <location>
        <begin position="556"/>
        <end position="601"/>
    </location>
</feature>
<evidence type="ECO:0000313" key="12">
    <source>
        <dbReference type="EMBL" id="EGB07051.1"/>
    </source>
</evidence>
<dbReference type="GO" id="GO:0008270">
    <property type="term" value="F:zinc ion binding"/>
    <property type="evidence" value="ECO:0007669"/>
    <property type="project" value="UniProtKB-KW"/>
</dbReference>
<keyword evidence="8" id="KW-1133">Transmembrane helix</keyword>
<keyword evidence="4" id="KW-0479">Metal-binding</keyword>
<dbReference type="InterPro" id="IPR002913">
    <property type="entry name" value="START_lipid-bd_dom"/>
</dbReference>
<dbReference type="Pfam" id="PF01852">
    <property type="entry name" value="START"/>
    <property type="match status" value="1"/>
</dbReference>
<feature type="compositionally biased region" description="Pro residues" evidence="10">
    <location>
        <begin position="718"/>
        <end position="727"/>
    </location>
</feature>
<evidence type="ECO:0000259" key="11">
    <source>
        <dbReference type="PROSITE" id="PS50020"/>
    </source>
</evidence>
<dbReference type="AlphaFoldDB" id="F0YD67"/>
<feature type="compositionally biased region" description="Basic and acidic residues" evidence="10">
    <location>
        <begin position="875"/>
        <end position="891"/>
    </location>
</feature>
<dbReference type="CDD" id="cd00201">
    <property type="entry name" value="WW"/>
    <property type="match status" value="1"/>
</dbReference>
<dbReference type="PANTHER" id="PTHR23033">
    <property type="entry name" value="BETA1,3-GALACTOSYLTRANSFERASE"/>
    <property type="match status" value="1"/>
</dbReference>
<dbReference type="SUPFAM" id="SSF55961">
    <property type="entry name" value="Bet v1-like"/>
    <property type="match status" value="1"/>
</dbReference>
<evidence type="ECO:0000256" key="2">
    <source>
        <dbReference type="ARBA" id="ARBA00006462"/>
    </source>
</evidence>
<evidence type="ECO:0000256" key="9">
    <source>
        <dbReference type="ARBA" id="ARBA00023136"/>
    </source>
</evidence>
<keyword evidence="9" id="KW-0472">Membrane</keyword>
<keyword evidence="6" id="KW-0862">Zinc</keyword>
<feature type="domain" description="WW" evidence="11">
    <location>
        <begin position="736"/>
        <end position="770"/>
    </location>
</feature>
<evidence type="ECO:0000256" key="4">
    <source>
        <dbReference type="ARBA" id="ARBA00022723"/>
    </source>
</evidence>
<dbReference type="Gene3D" id="3.30.530.20">
    <property type="match status" value="1"/>
</dbReference>
<comment type="subcellular location">
    <subcellularLocation>
        <location evidence="1">Membrane</location>
        <topology evidence="1">Single-pass type II membrane protein</topology>
    </subcellularLocation>
</comment>
<dbReference type="GeneID" id="20225230"/>
<feature type="region of interest" description="Disordered" evidence="10">
    <location>
        <begin position="845"/>
        <end position="912"/>
    </location>
</feature>
<dbReference type="GO" id="GO:0016020">
    <property type="term" value="C:membrane"/>
    <property type="evidence" value="ECO:0007669"/>
    <property type="project" value="UniProtKB-SubCell"/>
</dbReference>
<dbReference type="EMBL" id="GL833132">
    <property type="protein sequence ID" value="EGB07051.1"/>
    <property type="molecule type" value="Genomic_DNA"/>
</dbReference>